<dbReference type="CDD" id="cd06558">
    <property type="entry name" value="crotonase-like"/>
    <property type="match status" value="1"/>
</dbReference>
<dbReference type="InterPro" id="IPR029045">
    <property type="entry name" value="ClpP/crotonase-like_dom_sf"/>
</dbReference>
<keyword evidence="3" id="KW-1185">Reference proteome</keyword>
<dbReference type="SUPFAM" id="SSF52096">
    <property type="entry name" value="ClpP/crotonase"/>
    <property type="match status" value="1"/>
</dbReference>
<sequence>MSAKVLYQKRDAVAYITLNRPEVKNAIDIECHELLCAAWRDFRDDPALRVAVITGTGDAFTAGADLKTHAPEWQTVGPMVGRERLEDGLCGITRGPLSRVSKPIVAAINGWCVGHGVELAMACDIRIASERAQFGTFEVRRGMHPADGGIVRLVNTCGVGVALELLLTGEPISAERALTANMVARVVPHEKLMAETDAVVQRILRCDQAAVESAKETVLEIIGRPLHDQLRVEAMWGYALCGGNATVQERSQNFFDKVDRGRVGATSTPL</sequence>
<dbReference type="PANTHER" id="PTHR43802:SF1">
    <property type="entry name" value="IP11341P-RELATED"/>
    <property type="match status" value="1"/>
</dbReference>
<comment type="similarity">
    <text evidence="1">Belongs to the enoyl-CoA hydratase/isomerase family.</text>
</comment>
<dbReference type="EMBL" id="AP022569">
    <property type="protein sequence ID" value="BBX44751.1"/>
    <property type="molecule type" value="Genomic_DNA"/>
</dbReference>
<dbReference type="Pfam" id="PF00378">
    <property type="entry name" value="ECH_1"/>
    <property type="match status" value="1"/>
</dbReference>
<gene>
    <name evidence="2" type="ORF">MCOO_07660</name>
</gene>
<dbReference type="KEGG" id="mcoo:MCOO_07660"/>
<dbReference type="Proteomes" id="UP000465866">
    <property type="component" value="Chromosome"/>
</dbReference>
<protein>
    <recommendedName>
        <fullName evidence="4">Enoyl-CoA hydratase</fullName>
    </recommendedName>
</protein>
<evidence type="ECO:0000313" key="3">
    <source>
        <dbReference type="Proteomes" id="UP000465866"/>
    </source>
</evidence>
<dbReference type="Gene3D" id="3.90.226.10">
    <property type="entry name" value="2-enoyl-CoA Hydratase, Chain A, domain 1"/>
    <property type="match status" value="1"/>
</dbReference>
<dbReference type="AlphaFoldDB" id="A0A7I7KT23"/>
<dbReference type="InterPro" id="IPR001753">
    <property type="entry name" value="Enoyl-CoA_hydra/iso"/>
</dbReference>
<organism evidence="2 3">
    <name type="scientific">Mycobacterium cookii</name>
    <dbReference type="NCBI Taxonomy" id="1775"/>
    <lineage>
        <taxon>Bacteria</taxon>
        <taxon>Bacillati</taxon>
        <taxon>Actinomycetota</taxon>
        <taxon>Actinomycetes</taxon>
        <taxon>Mycobacteriales</taxon>
        <taxon>Mycobacteriaceae</taxon>
        <taxon>Mycobacterium</taxon>
    </lineage>
</organism>
<dbReference type="GO" id="GO:0003824">
    <property type="term" value="F:catalytic activity"/>
    <property type="evidence" value="ECO:0007669"/>
    <property type="project" value="UniProtKB-ARBA"/>
</dbReference>
<evidence type="ECO:0000313" key="2">
    <source>
        <dbReference type="EMBL" id="BBX44751.1"/>
    </source>
</evidence>
<evidence type="ECO:0008006" key="4">
    <source>
        <dbReference type="Google" id="ProtNLM"/>
    </source>
</evidence>
<dbReference type="PANTHER" id="PTHR43802">
    <property type="entry name" value="ENOYL-COA HYDRATASE"/>
    <property type="match status" value="1"/>
</dbReference>
<accession>A0A7I7KT23</accession>
<name>A0A7I7KT23_9MYCO</name>
<dbReference type="RefSeq" id="WP_163775152.1">
    <property type="nucleotide sequence ID" value="NZ_AP022569.1"/>
</dbReference>
<reference evidence="2 3" key="1">
    <citation type="journal article" date="2019" name="Emerg. Microbes Infect.">
        <title>Comprehensive subspecies identification of 175 nontuberculous mycobacteria species based on 7547 genomic profiles.</title>
        <authorList>
            <person name="Matsumoto Y."/>
            <person name="Kinjo T."/>
            <person name="Motooka D."/>
            <person name="Nabeya D."/>
            <person name="Jung N."/>
            <person name="Uechi K."/>
            <person name="Horii T."/>
            <person name="Iida T."/>
            <person name="Fujita J."/>
            <person name="Nakamura S."/>
        </authorList>
    </citation>
    <scope>NUCLEOTIDE SEQUENCE [LARGE SCALE GENOMIC DNA]</scope>
    <source>
        <strain evidence="2 3">JCM 12404</strain>
    </source>
</reference>
<evidence type="ECO:0000256" key="1">
    <source>
        <dbReference type="ARBA" id="ARBA00005254"/>
    </source>
</evidence>
<proteinExistence type="inferred from homology"/>